<dbReference type="PANTHER" id="PTHR21310:SF15">
    <property type="entry name" value="AMINOGLYCOSIDE PHOSPHOTRANSFERASE DOMAIN-CONTAINING PROTEIN"/>
    <property type="match status" value="1"/>
</dbReference>
<evidence type="ECO:0000313" key="2">
    <source>
        <dbReference type="EMBL" id="CAA7261973.1"/>
    </source>
</evidence>
<dbReference type="Proteomes" id="UP000467700">
    <property type="component" value="Unassembled WGS sequence"/>
</dbReference>
<dbReference type="Pfam" id="PF01636">
    <property type="entry name" value="APH"/>
    <property type="match status" value="1"/>
</dbReference>
<dbReference type="AlphaFoldDB" id="A0A8S0WH19"/>
<name>A0A8S0WH19_CYCAE</name>
<feature type="domain" description="Aminoglycoside phosphotransferase" evidence="1">
    <location>
        <begin position="119"/>
        <end position="384"/>
    </location>
</feature>
<dbReference type="EMBL" id="CACVBS010000035">
    <property type="protein sequence ID" value="CAA7261973.1"/>
    <property type="molecule type" value="Genomic_DNA"/>
</dbReference>
<dbReference type="Gene3D" id="3.90.1200.10">
    <property type="match status" value="1"/>
</dbReference>
<keyword evidence="3" id="KW-1185">Reference proteome</keyword>
<dbReference type="InterPro" id="IPR051678">
    <property type="entry name" value="AGP_Transferase"/>
</dbReference>
<dbReference type="InterPro" id="IPR002575">
    <property type="entry name" value="Aminoglycoside_PTrfase"/>
</dbReference>
<evidence type="ECO:0000259" key="1">
    <source>
        <dbReference type="Pfam" id="PF01636"/>
    </source>
</evidence>
<organism evidence="2 3">
    <name type="scientific">Cyclocybe aegerita</name>
    <name type="common">Black poplar mushroom</name>
    <name type="synonym">Agrocybe aegerita</name>
    <dbReference type="NCBI Taxonomy" id="1973307"/>
    <lineage>
        <taxon>Eukaryota</taxon>
        <taxon>Fungi</taxon>
        <taxon>Dikarya</taxon>
        <taxon>Basidiomycota</taxon>
        <taxon>Agaricomycotina</taxon>
        <taxon>Agaricomycetes</taxon>
        <taxon>Agaricomycetidae</taxon>
        <taxon>Agaricales</taxon>
        <taxon>Agaricineae</taxon>
        <taxon>Bolbitiaceae</taxon>
        <taxon>Cyclocybe</taxon>
    </lineage>
</organism>
<accession>A0A8S0WH19</accession>
<evidence type="ECO:0000313" key="3">
    <source>
        <dbReference type="Proteomes" id="UP000467700"/>
    </source>
</evidence>
<gene>
    <name evidence="2" type="ORF">AAE3_LOCUS4549</name>
</gene>
<comment type="caution">
    <text evidence="2">The sequence shown here is derived from an EMBL/GenBank/DDBJ whole genome shotgun (WGS) entry which is preliminary data.</text>
</comment>
<dbReference type="OrthoDB" id="2906425at2759"/>
<reference evidence="2 3" key="1">
    <citation type="submission" date="2020-01" db="EMBL/GenBank/DDBJ databases">
        <authorList>
            <person name="Gupta K D."/>
        </authorList>
    </citation>
    <scope>NUCLEOTIDE SEQUENCE [LARGE SCALE GENOMIC DNA]</scope>
</reference>
<sequence length="531" mass="58926">MHDPRAKHAPKRLSHPQRSGSAFFPPSFHLPHRFHQPSITSSLFYQRAFYLILLVDMAPISDNWPDVEASLEIMEPDFADRITSMVDQLQPHHPRIEAFASSFHPQRLPCHLLADHYTWGQSFLVFELLFSDNTSWIIRFGMRPMDAYFNTAAQLERKILNEVAALHLVRQRTTIPVPTIIAYHAHPSPSNPLGPNFPAFVLMTAITGMTIEDCGVAIHDMDSQSGVAFDTDPLGGDESKRPILQRYLRDIADIHVQLSRITFDRIGSFVIDDQGKVTVGPGADFGLGPFDSAKEYFAIQAEAYEQLAMAAGSAGEGEEGNPDAAQLKRRFVADLWRRAMMPLVDERDDRGPFPMRHGDLHSDNILVDETGHIVGVLDWDCAGTVPWEAFAVPTFEVSGHFTDIGDTASISSASSASSDDSFFSAMSTPPSSRSVVHHAFNRELAEAESQVRIVKPASGRSLAALHDSDAGHVGAYLAYWMYSLACDYDQTGRALHRMLGSDDNIDQAFLKFANEIGANETLLKQEIQIVH</sequence>
<dbReference type="PANTHER" id="PTHR21310">
    <property type="entry name" value="AMINOGLYCOSIDE PHOSPHOTRANSFERASE-RELATED-RELATED"/>
    <property type="match status" value="1"/>
</dbReference>
<proteinExistence type="predicted"/>
<dbReference type="InterPro" id="IPR011009">
    <property type="entry name" value="Kinase-like_dom_sf"/>
</dbReference>
<protein>
    <recommendedName>
        <fullName evidence="1">Aminoglycoside phosphotransferase domain-containing protein</fullName>
    </recommendedName>
</protein>
<dbReference type="SUPFAM" id="SSF56112">
    <property type="entry name" value="Protein kinase-like (PK-like)"/>
    <property type="match status" value="1"/>
</dbReference>